<dbReference type="InterPro" id="IPR002638">
    <property type="entry name" value="Quinolinate_PRibosylTrfase_C"/>
</dbReference>
<dbReference type="InterPro" id="IPR037128">
    <property type="entry name" value="Quinolinate_PRibosylTase_N_sf"/>
</dbReference>
<dbReference type="InterPro" id="IPR004393">
    <property type="entry name" value="NadC"/>
</dbReference>
<protein>
    <recommendedName>
        <fullName evidence="3">nicotinate-nucleotide diphosphorylase (carboxylating)</fullName>
        <ecNumber evidence="3">2.4.2.19</ecNumber>
    </recommendedName>
</protein>
<sequence length="249" mass="26122">VCAAEPGILAGLEEASLLAASVGLKITTYAIDGDDFLPGQVVVELTGAARAVLGIERTMLNMMSHMSGVATATSRAITAVTEAHTGLHADNPPRITATRKTLPGLRMFQKKAVVLGGGLPHRIDLAEAVLIKDNHLMIATDIVAALVRVRDRVEGLPIEIEVESLPDALIAAEAGADCLLLDNFEPEGIVEIVNALRSASLRDAVSLEASGGITIDTVSRYADTGVDFISMGILTMSPPHIDFSLHLTS</sequence>
<evidence type="ECO:0000256" key="6">
    <source>
        <dbReference type="ARBA" id="ARBA00022679"/>
    </source>
</evidence>
<dbReference type="NCBIfam" id="TIGR00078">
    <property type="entry name" value="nadC"/>
    <property type="match status" value="1"/>
</dbReference>
<evidence type="ECO:0000259" key="8">
    <source>
        <dbReference type="Pfam" id="PF02749"/>
    </source>
</evidence>
<evidence type="ECO:0000259" key="7">
    <source>
        <dbReference type="Pfam" id="PF01729"/>
    </source>
</evidence>
<dbReference type="PIRSF" id="PIRSF006250">
    <property type="entry name" value="NadC_ModD"/>
    <property type="match status" value="1"/>
</dbReference>
<evidence type="ECO:0000256" key="2">
    <source>
        <dbReference type="ARBA" id="ARBA00009400"/>
    </source>
</evidence>
<evidence type="ECO:0000256" key="3">
    <source>
        <dbReference type="ARBA" id="ARBA00011944"/>
    </source>
</evidence>
<dbReference type="UniPathway" id="UPA00253">
    <property type="reaction ID" value="UER00331"/>
</dbReference>
<feature type="domain" description="Quinolinate phosphoribosyl transferase C-terminal" evidence="7">
    <location>
        <begin position="69"/>
        <end position="245"/>
    </location>
</feature>
<dbReference type="Gene3D" id="3.90.1170.20">
    <property type="entry name" value="Quinolinate phosphoribosyl transferase, N-terminal domain"/>
    <property type="match status" value="1"/>
</dbReference>
<feature type="domain" description="Quinolinate phosphoribosyl transferase N-terminal" evidence="8">
    <location>
        <begin position="2"/>
        <end position="67"/>
    </location>
</feature>
<dbReference type="Pfam" id="PF01729">
    <property type="entry name" value="QRPTase_C"/>
    <property type="match status" value="1"/>
</dbReference>
<dbReference type="SUPFAM" id="SSF51690">
    <property type="entry name" value="Nicotinate/Quinolinate PRTase C-terminal domain-like"/>
    <property type="match status" value="1"/>
</dbReference>
<reference evidence="9" key="1">
    <citation type="submission" date="2018-05" db="EMBL/GenBank/DDBJ databases">
        <authorList>
            <person name="Lanie J.A."/>
            <person name="Ng W.-L."/>
            <person name="Kazmierczak K.M."/>
            <person name="Andrzejewski T.M."/>
            <person name="Davidsen T.M."/>
            <person name="Wayne K.J."/>
            <person name="Tettelin H."/>
            <person name="Glass J.I."/>
            <person name="Rusch D."/>
            <person name="Podicherti R."/>
            <person name="Tsui H.-C.T."/>
            <person name="Winkler M.E."/>
        </authorList>
    </citation>
    <scope>NUCLEOTIDE SEQUENCE</scope>
</reference>
<keyword evidence="4" id="KW-0662">Pyridine nucleotide biosynthesis</keyword>
<dbReference type="PANTHER" id="PTHR32179">
    <property type="entry name" value="NICOTINATE-NUCLEOTIDE PYROPHOSPHORYLASE [CARBOXYLATING]"/>
    <property type="match status" value="1"/>
</dbReference>
<evidence type="ECO:0000256" key="4">
    <source>
        <dbReference type="ARBA" id="ARBA00022642"/>
    </source>
</evidence>
<feature type="non-terminal residue" evidence="9">
    <location>
        <position position="1"/>
    </location>
</feature>
<evidence type="ECO:0000256" key="1">
    <source>
        <dbReference type="ARBA" id="ARBA00004893"/>
    </source>
</evidence>
<name>A0A381Q8V0_9ZZZZ</name>
<dbReference type="EC" id="2.4.2.19" evidence="3"/>
<comment type="similarity">
    <text evidence="2">Belongs to the NadC/ModD family.</text>
</comment>
<dbReference type="SUPFAM" id="SSF54675">
    <property type="entry name" value="Nicotinate/Quinolinate PRTase N-terminal domain-like"/>
    <property type="match status" value="1"/>
</dbReference>
<dbReference type="InterPro" id="IPR036068">
    <property type="entry name" value="Nicotinate_pribotase-like_C"/>
</dbReference>
<proteinExistence type="inferred from homology"/>
<dbReference type="GO" id="GO:0034213">
    <property type="term" value="P:quinolinate catabolic process"/>
    <property type="evidence" value="ECO:0007669"/>
    <property type="project" value="TreeGrafter"/>
</dbReference>
<comment type="pathway">
    <text evidence="1">Cofactor biosynthesis; NAD(+) biosynthesis; nicotinate D-ribonucleotide from quinolinate: step 1/1.</text>
</comment>
<gene>
    <name evidence="9" type="ORF">METZ01_LOCUS28606</name>
</gene>
<dbReference type="InterPro" id="IPR022412">
    <property type="entry name" value="Quinolinate_PRibosylTrfase_N"/>
</dbReference>
<dbReference type="PANTHER" id="PTHR32179:SF3">
    <property type="entry name" value="NICOTINATE-NUCLEOTIDE PYROPHOSPHORYLASE [CARBOXYLATING]"/>
    <property type="match status" value="1"/>
</dbReference>
<dbReference type="AlphaFoldDB" id="A0A381Q8V0"/>
<keyword evidence="5" id="KW-0328">Glycosyltransferase</keyword>
<dbReference type="Pfam" id="PF02749">
    <property type="entry name" value="QRPTase_N"/>
    <property type="match status" value="1"/>
</dbReference>
<keyword evidence="6" id="KW-0808">Transferase</keyword>
<dbReference type="EMBL" id="UINC01001257">
    <property type="protein sequence ID" value="SUZ75752.1"/>
    <property type="molecule type" value="Genomic_DNA"/>
</dbReference>
<dbReference type="InterPro" id="IPR013785">
    <property type="entry name" value="Aldolase_TIM"/>
</dbReference>
<organism evidence="9">
    <name type="scientific">marine metagenome</name>
    <dbReference type="NCBI Taxonomy" id="408172"/>
    <lineage>
        <taxon>unclassified sequences</taxon>
        <taxon>metagenomes</taxon>
        <taxon>ecological metagenomes</taxon>
    </lineage>
</organism>
<evidence type="ECO:0000256" key="5">
    <source>
        <dbReference type="ARBA" id="ARBA00022676"/>
    </source>
</evidence>
<dbReference type="GO" id="GO:0009435">
    <property type="term" value="P:NAD+ biosynthetic process"/>
    <property type="evidence" value="ECO:0007669"/>
    <property type="project" value="UniProtKB-UniPathway"/>
</dbReference>
<dbReference type="InterPro" id="IPR027277">
    <property type="entry name" value="NadC/ModD"/>
</dbReference>
<dbReference type="GO" id="GO:0004514">
    <property type="term" value="F:nicotinate-nucleotide diphosphorylase (carboxylating) activity"/>
    <property type="evidence" value="ECO:0007669"/>
    <property type="project" value="UniProtKB-EC"/>
</dbReference>
<dbReference type="Gene3D" id="3.20.20.70">
    <property type="entry name" value="Aldolase class I"/>
    <property type="match status" value="1"/>
</dbReference>
<dbReference type="GO" id="GO:0005737">
    <property type="term" value="C:cytoplasm"/>
    <property type="evidence" value="ECO:0007669"/>
    <property type="project" value="TreeGrafter"/>
</dbReference>
<accession>A0A381Q8V0</accession>
<evidence type="ECO:0000313" key="9">
    <source>
        <dbReference type="EMBL" id="SUZ75752.1"/>
    </source>
</evidence>
<dbReference type="FunFam" id="3.20.20.70:FF:000030">
    <property type="entry name" value="Nicotinate-nucleotide pyrophosphorylase, carboxylating"/>
    <property type="match status" value="1"/>
</dbReference>